<comment type="caution">
    <text evidence="1">The sequence shown here is derived from an EMBL/GenBank/DDBJ whole genome shotgun (WGS) entry which is preliminary data.</text>
</comment>
<protein>
    <submittedName>
        <fullName evidence="1">Uncharacterized protein</fullName>
    </submittedName>
</protein>
<gene>
    <name evidence="1" type="ORF">KDD93_00760</name>
</gene>
<reference evidence="1 2" key="1">
    <citation type="submission" date="2021-04" db="EMBL/GenBank/DDBJ databases">
        <title>Molecular and phenotypic characterization and identification of bacterial isolates recovered from the Anatolian ground squirrels (Spermophilus xanthoprymnus) and which have the potential to form a new species in the Campylobacter genus.</title>
        <authorList>
            <person name="Aydin F."/>
            <person name="Abay S."/>
            <person name="Kayman T."/>
            <person name="Karakaya E."/>
            <person name="Mustak H.K."/>
            <person name="Mustak I.B."/>
            <person name="Bilgin N."/>
            <person name="Duzler A."/>
            <person name="Sahin O."/>
            <person name="Guran O."/>
            <person name="Saticioglu I.B."/>
        </authorList>
    </citation>
    <scope>NUCLEOTIDE SEQUENCE [LARGE SCALE GENOMIC DNA]</scope>
    <source>
        <strain evidence="2">faydin-G24</strain>
    </source>
</reference>
<dbReference type="EMBL" id="JAGSSW010000001">
    <property type="protein sequence ID" value="MBR8463104.1"/>
    <property type="molecule type" value="Genomic_DNA"/>
</dbReference>
<evidence type="ECO:0000313" key="2">
    <source>
        <dbReference type="Proteomes" id="UP000682951"/>
    </source>
</evidence>
<dbReference type="RefSeq" id="WP_212141372.1">
    <property type="nucleotide sequence ID" value="NZ_JAGSSW010000001.1"/>
</dbReference>
<proteinExistence type="predicted"/>
<name>A0ABS5HFQ0_9BACT</name>
<dbReference type="Proteomes" id="UP000682951">
    <property type="component" value="Unassembled WGS sequence"/>
</dbReference>
<sequence length="155" mass="18639">MKDAKTIIKHIYDYPLLSKNLRRANECHELVSLFSKAHQNLIAFCYVRENTLFFALKHPLGLSELKRDSSIFMIKGLLKTIISSRKDSIFTHIKEIKFFVTKLLKFKEQEHYRTIYRPKSKGEFINLCKDSEFYTKFEELREILKRRNERFDAIR</sequence>
<keyword evidence="2" id="KW-1185">Reference proteome</keyword>
<accession>A0ABS5HFQ0</accession>
<organism evidence="1 2">
    <name type="scientific">Campylobacter anatolicus</name>
    <dbReference type="NCBI Taxonomy" id="2829105"/>
    <lineage>
        <taxon>Bacteria</taxon>
        <taxon>Pseudomonadati</taxon>
        <taxon>Campylobacterota</taxon>
        <taxon>Epsilonproteobacteria</taxon>
        <taxon>Campylobacterales</taxon>
        <taxon>Campylobacteraceae</taxon>
        <taxon>Campylobacter</taxon>
    </lineage>
</organism>
<evidence type="ECO:0000313" key="1">
    <source>
        <dbReference type="EMBL" id="MBR8463104.1"/>
    </source>
</evidence>